<reference evidence="1 2" key="2">
    <citation type="journal article" date="2021" name="Genomics">
        <title>High-quality reference genome for Clonorchis sinensis.</title>
        <authorList>
            <person name="Young N.D."/>
            <person name="Stroehlein A.J."/>
            <person name="Kinkar L."/>
            <person name="Wang T."/>
            <person name="Sohn W.M."/>
            <person name="Chang B.C.H."/>
            <person name="Kaur P."/>
            <person name="Weisz D."/>
            <person name="Dudchenko O."/>
            <person name="Aiden E.L."/>
            <person name="Korhonen P.K."/>
            <person name="Gasser R.B."/>
        </authorList>
    </citation>
    <scope>NUCLEOTIDE SEQUENCE [LARGE SCALE GENOMIC DNA]</scope>
    <source>
        <strain evidence="1">Cs-k2</strain>
    </source>
</reference>
<comment type="caution">
    <text evidence="1">The sequence shown here is derived from an EMBL/GenBank/DDBJ whole genome shotgun (WGS) entry which is preliminary data.</text>
</comment>
<organism evidence="1 2">
    <name type="scientific">Clonorchis sinensis</name>
    <name type="common">Chinese liver fluke</name>
    <dbReference type="NCBI Taxonomy" id="79923"/>
    <lineage>
        <taxon>Eukaryota</taxon>
        <taxon>Metazoa</taxon>
        <taxon>Spiralia</taxon>
        <taxon>Lophotrochozoa</taxon>
        <taxon>Platyhelminthes</taxon>
        <taxon>Trematoda</taxon>
        <taxon>Digenea</taxon>
        <taxon>Opisthorchiida</taxon>
        <taxon>Opisthorchiata</taxon>
        <taxon>Opisthorchiidae</taxon>
        <taxon>Clonorchis</taxon>
    </lineage>
</organism>
<feature type="non-terminal residue" evidence="1">
    <location>
        <position position="1"/>
    </location>
</feature>
<gene>
    <name evidence="1" type="ORF">CSKR_106370</name>
</gene>
<dbReference type="Proteomes" id="UP000286415">
    <property type="component" value="Unassembled WGS sequence"/>
</dbReference>
<keyword evidence="2" id="KW-1185">Reference proteome</keyword>
<evidence type="ECO:0000313" key="2">
    <source>
        <dbReference type="Proteomes" id="UP000286415"/>
    </source>
</evidence>
<reference evidence="1 2" key="1">
    <citation type="journal article" date="2018" name="Biotechnol. Adv.">
        <title>Improved genomic resources and new bioinformatic workflow for the carcinogenic parasite Clonorchis sinensis: Biotechnological implications.</title>
        <authorList>
            <person name="Wang D."/>
            <person name="Korhonen P.K."/>
            <person name="Gasser R.B."/>
            <person name="Young N.D."/>
        </authorList>
    </citation>
    <scope>NUCLEOTIDE SEQUENCE [LARGE SCALE GENOMIC DNA]</scope>
    <source>
        <strain evidence="1">Cs-k2</strain>
    </source>
</reference>
<protein>
    <submittedName>
        <fullName evidence="1">Uncharacterized protein</fullName>
    </submittedName>
</protein>
<proteinExistence type="predicted"/>
<accession>A0A3R7FPB5</accession>
<sequence>ITARWLYITQKWAINAQSGMVHFGNGPNGRLENAYDRLKDRIHPLTHRSALYKRCPGTFSGSCELHTSYHSWFKHPDATRRLTSVLENAHARSTRRWGSPAYIRSLYLEINRGQAVRTLLRWLSDYNLPEERVPLTLVPKPPPTAFDALRKQLNGMVDELQGLEPRKATAIFKQSIVHGQTLLRQGSKPATDGLPSVGEDNAPQPRWQSRDTDLALSVLRDWPNTTSDHRCATIRASYYADIARCVVMLFRLLLKLSPQKNTVLLLLSSRPVRKTQRCACYPVRRERLMKLTWTEAQNPSTLGPGSLCVSKEELPDSRE</sequence>
<name>A0A3R7FPB5_CLOSI</name>
<dbReference type="InParanoid" id="A0A3R7FPB5"/>
<evidence type="ECO:0000313" key="1">
    <source>
        <dbReference type="EMBL" id="KAG5448131.1"/>
    </source>
</evidence>
<dbReference type="EMBL" id="NIRI02000042">
    <property type="protein sequence ID" value="KAG5448131.1"/>
    <property type="molecule type" value="Genomic_DNA"/>
</dbReference>
<dbReference type="AlphaFoldDB" id="A0A3R7FPB5"/>